<accession>A0A8H7DLB3</accession>
<sequence>MAQPTVRAATQSLRSVHSSAVRAAAAVDVDVVVLPPMFDIFDAPARLRRTGPNAAPAEQPVRAARPQSSLSSRALNPKISDLTPASALVRWPGWAETRCAAAS</sequence>
<dbReference type="Proteomes" id="UP000623467">
    <property type="component" value="Unassembled WGS sequence"/>
</dbReference>
<name>A0A8H7DLB3_9AGAR</name>
<keyword evidence="3" id="KW-1185">Reference proteome</keyword>
<reference evidence="2" key="1">
    <citation type="submission" date="2020-05" db="EMBL/GenBank/DDBJ databases">
        <title>Mycena genomes resolve the evolution of fungal bioluminescence.</title>
        <authorList>
            <person name="Tsai I.J."/>
        </authorList>
    </citation>
    <scope>NUCLEOTIDE SEQUENCE</scope>
    <source>
        <strain evidence="2">160909Yilan</strain>
    </source>
</reference>
<proteinExistence type="predicted"/>
<dbReference type="AlphaFoldDB" id="A0A8H7DLB3"/>
<organism evidence="2 3">
    <name type="scientific">Mycena sanguinolenta</name>
    <dbReference type="NCBI Taxonomy" id="230812"/>
    <lineage>
        <taxon>Eukaryota</taxon>
        <taxon>Fungi</taxon>
        <taxon>Dikarya</taxon>
        <taxon>Basidiomycota</taxon>
        <taxon>Agaricomycotina</taxon>
        <taxon>Agaricomycetes</taxon>
        <taxon>Agaricomycetidae</taxon>
        <taxon>Agaricales</taxon>
        <taxon>Marasmiineae</taxon>
        <taxon>Mycenaceae</taxon>
        <taxon>Mycena</taxon>
    </lineage>
</organism>
<evidence type="ECO:0000256" key="1">
    <source>
        <dbReference type="SAM" id="MobiDB-lite"/>
    </source>
</evidence>
<evidence type="ECO:0000313" key="3">
    <source>
        <dbReference type="Proteomes" id="UP000623467"/>
    </source>
</evidence>
<feature type="region of interest" description="Disordered" evidence="1">
    <location>
        <begin position="50"/>
        <end position="71"/>
    </location>
</feature>
<dbReference type="EMBL" id="JACAZH010000002">
    <property type="protein sequence ID" value="KAF7375401.1"/>
    <property type="molecule type" value="Genomic_DNA"/>
</dbReference>
<comment type="caution">
    <text evidence="2">The sequence shown here is derived from an EMBL/GenBank/DDBJ whole genome shotgun (WGS) entry which is preliminary data.</text>
</comment>
<evidence type="ECO:0000313" key="2">
    <source>
        <dbReference type="EMBL" id="KAF7375401.1"/>
    </source>
</evidence>
<gene>
    <name evidence="2" type="ORF">MSAN_00427700</name>
</gene>
<protein>
    <submittedName>
        <fullName evidence="2">Uncharacterized protein</fullName>
    </submittedName>
</protein>